<name>A0A1M6NWN2_9BACL</name>
<organism evidence="2 3">
    <name type="scientific">Alicyclobacillus tolerans</name>
    <dbReference type="NCBI Taxonomy" id="90970"/>
    <lineage>
        <taxon>Bacteria</taxon>
        <taxon>Bacillati</taxon>
        <taxon>Bacillota</taxon>
        <taxon>Bacilli</taxon>
        <taxon>Bacillales</taxon>
        <taxon>Alicyclobacillaceae</taxon>
        <taxon>Alicyclobacillus</taxon>
    </lineage>
</organism>
<dbReference type="InterPro" id="IPR005149">
    <property type="entry name" value="Tscrpt_reg_PadR_N"/>
</dbReference>
<keyword evidence="3" id="KW-1185">Reference proteome</keyword>
<dbReference type="PANTHER" id="PTHR33169">
    <property type="entry name" value="PADR-FAMILY TRANSCRIPTIONAL REGULATOR"/>
    <property type="match status" value="1"/>
</dbReference>
<dbReference type="Gene3D" id="1.10.10.10">
    <property type="entry name" value="Winged helix-like DNA-binding domain superfamily/Winged helix DNA-binding domain"/>
    <property type="match status" value="1"/>
</dbReference>
<proteinExistence type="predicted"/>
<dbReference type="InterPro" id="IPR036388">
    <property type="entry name" value="WH-like_DNA-bd_sf"/>
</dbReference>
<accession>A0A1M6NWN2</accession>
<sequence>MRNERLRGYLDVILLSILLEGDSYGYDIAQQVSDQTHGALAIKEGSLYPALKRLEANRFIEGYWGTDKDSGPRRRYYRITDRGKSHLRKLQEEWNAEQRLLSVFFDKVVPE</sequence>
<evidence type="ECO:0000313" key="3">
    <source>
        <dbReference type="Proteomes" id="UP000184016"/>
    </source>
</evidence>
<gene>
    <name evidence="2" type="ORF">SAMN05443507_1077</name>
</gene>
<evidence type="ECO:0000259" key="1">
    <source>
        <dbReference type="Pfam" id="PF03551"/>
    </source>
</evidence>
<dbReference type="InterPro" id="IPR036390">
    <property type="entry name" value="WH_DNA-bd_sf"/>
</dbReference>
<feature type="domain" description="Transcription regulator PadR N-terminal" evidence="1">
    <location>
        <begin position="14"/>
        <end position="88"/>
    </location>
</feature>
<dbReference type="AlphaFoldDB" id="A0A1M6NWN2"/>
<dbReference type="EMBL" id="FRAF01000007">
    <property type="protein sequence ID" value="SHK00096.1"/>
    <property type="molecule type" value="Genomic_DNA"/>
</dbReference>
<protein>
    <submittedName>
        <fullName evidence="2">Transcriptional regulator, PadR family</fullName>
    </submittedName>
</protein>
<dbReference type="STRING" id="1830138.SAMN05443507_1077"/>
<dbReference type="InterPro" id="IPR052509">
    <property type="entry name" value="Metal_resp_DNA-bind_regulator"/>
</dbReference>
<dbReference type="Proteomes" id="UP000184016">
    <property type="component" value="Unassembled WGS sequence"/>
</dbReference>
<dbReference type="Pfam" id="PF03551">
    <property type="entry name" value="PadR"/>
    <property type="match status" value="1"/>
</dbReference>
<dbReference type="RefSeq" id="WP_058095759.1">
    <property type="nucleotide sequence ID" value="NZ_FRAF01000007.1"/>
</dbReference>
<reference evidence="3" key="1">
    <citation type="submission" date="2016-11" db="EMBL/GenBank/DDBJ databases">
        <authorList>
            <person name="Varghese N."/>
            <person name="Submissions S."/>
        </authorList>
    </citation>
    <scope>NUCLEOTIDE SEQUENCE [LARGE SCALE GENOMIC DNA]</scope>
    <source>
        <strain evidence="3">USBA-503</strain>
    </source>
</reference>
<evidence type="ECO:0000313" key="2">
    <source>
        <dbReference type="EMBL" id="SHK00096.1"/>
    </source>
</evidence>
<dbReference type="PANTHER" id="PTHR33169:SF25">
    <property type="entry name" value="DNA-BINDING PROTEIN YIZB-RELATED"/>
    <property type="match status" value="1"/>
</dbReference>
<dbReference type="OrthoDB" id="9808017at2"/>
<dbReference type="SUPFAM" id="SSF46785">
    <property type="entry name" value="Winged helix' DNA-binding domain"/>
    <property type="match status" value="1"/>
</dbReference>